<protein>
    <submittedName>
        <fullName evidence="1">Acyl-CoA thioesterase</fullName>
        <ecNumber evidence="1">3.1.2.20</ecNumber>
    </submittedName>
</protein>
<dbReference type="Proteomes" id="UP001631969">
    <property type="component" value="Unassembled WGS sequence"/>
</dbReference>
<dbReference type="EMBL" id="JBJURJ010000024">
    <property type="protein sequence ID" value="MFM9331973.1"/>
    <property type="molecule type" value="Genomic_DNA"/>
</dbReference>
<organism evidence="1 2">
    <name type="scientific">Paenibacillus mesotrionivorans</name>
    <dbReference type="NCBI Taxonomy" id="3160968"/>
    <lineage>
        <taxon>Bacteria</taxon>
        <taxon>Bacillati</taxon>
        <taxon>Bacillota</taxon>
        <taxon>Bacilli</taxon>
        <taxon>Bacillales</taxon>
        <taxon>Paenibacillaceae</taxon>
        <taxon>Paenibacillus</taxon>
    </lineage>
</organism>
<evidence type="ECO:0000313" key="2">
    <source>
        <dbReference type="Proteomes" id="UP001631969"/>
    </source>
</evidence>
<dbReference type="EC" id="3.1.2.20" evidence="1"/>
<gene>
    <name evidence="1" type="ORF">ACI1P1_27115</name>
</gene>
<comment type="caution">
    <text evidence="1">The sequence shown here is derived from an EMBL/GenBank/DDBJ whole genome shotgun (WGS) entry which is preliminary data.</text>
</comment>
<sequence>MIGAKTCNASRSVQSSYVLPPDTNNHQTLYGGKLMTYIDNVAARAAMRHARRPIVTASTDSIDFLHPIRVGYEVCLEAFVTWTHKTSMEVFVKVIGEDLLTGERKVCATSFLTFVALGDDGRPTEVDKVIPETPEELQLHNSAPARASARKERRQESKRLAQVFGTRRPWDLPSTAAAGEPTPGPAE</sequence>
<accession>A0ACC7P4S3</accession>
<keyword evidence="2" id="KW-1185">Reference proteome</keyword>
<proteinExistence type="predicted"/>
<evidence type="ECO:0000313" key="1">
    <source>
        <dbReference type="EMBL" id="MFM9331973.1"/>
    </source>
</evidence>
<keyword evidence="1" id="KW-0378">Hydrolase</keyword>
<reference evidence="1" key="1">
    <citation type="submission" date="2024-12" db="EMBL/GenBank/DDBJ databases">
        <authorList>
            <person name="Wu N."/>
        </authorList>
    </citation>
    <scope>NUCLEOTIDE SEQUENCE</scope>
    <source>
        <strain evidence="1">P15</strain>
    </source>
</reference>
<name>A0ACC7P4S3_9BACL</name>